<dbReference type="Gene3D" id="3.30.1360.70">
    <property type="entry name" value="Arginyl tRNA synthetase N-terminal domain"/>
    <property type="match status" value="1"/>
</dbReference>
<dbReference type="Proteomes" id="UP000229569">
    <property type="component" value="Unassembled WGS sequence"/>
</dbReference>
<name>A0A2M7Z819_9BACT</name>
<dbReference type="AlphaFoldDB" id="A0A2M7Z819"/>
<comment type="caution">
    <text evidence="1">The sequence shown here is derived from an EMBL/GenBank/DDBJ whole genome shotgun (WGS) entry which is preliminary data.</text>
</comment>
<protein>
    <submittedName>
        <fullName evidence="1">Uncharacterized protein</fullName>
    </submittedName>
</protein>
<dbReference type="GO" id="GO:0005737">
    <property type="term" value="C:cytoplasm"/>
    <property type="evidence" value="ECO:0007669"/>
    <property type="project" value="InterPro"/>
</dbReference>
<evidence type="ECO:0000313" key="2">
    <source>
        <dbReference type="Proteomes" id="UP000229569"/>
    </source>
</evidence>
<dbReference type="EMBL" id="PFVG01000106">
    <property type="protein sequence ID" value="PJA91720.1"/>
    <property type="molecule type" value="Genomic_DNA"/>
</dbReference>
<dbReference type="SUPFAM" id="SSF55190">
    <property type="entry name" value="Arginyl-tRNA synthetase (ArgRS), N-terminal 'additional' domain"/>
    <property type="match status" value="1"/>
</dbReference>
<organism evidence="1 2">
    <name type="scientific">Candidatus Kuenenbacteria bacterium CG_4_9_14_3_um_filter_39_14</name>
    <dbReference type="NCBI Taxonomy" id="1974616"/>
    <lineage>
        <taxon>Bacteria</taxon>
        <taxon>Candidatus Kueneniibacteriota</taxon>
    </lineage>
</organism>
<feature type="non-terminal residue" evidence="1">
    <location>
        <position position="40"/>
    </location>
</feature>
<reference evidence="2" key="1">
    <citation type="submission" date="2017-09" db="EMBL/GenBank/DDBJ databases">
        <title>Depth-based differentiation of microbial function through sediment-hosted aquifers and enrichment of novel symbionts in the deep terrestrial subsurface.</title>
        <authorList>
            <person name="Probst A.J."/>
            <person name="Ladd B."/>
            <person name="Jarett J.K."/>
            <person name="Geller-Mcgrath D.E."/>
            <person name="Sieber C.M.K."/>
            <person name="Emerson J.B."/>
            <person name="Anantharaman K."/>
            <person name="Thomas B.C."/>
            <person name="Malmstrom R."/>
            <person name="Stieglmeier M."/>
            <person name="Klingl A."/>
            <person name="Woyke T."/>
            <person name="Ryan C.M."/>
            <person name="Banfield J.F."/>
        </authorList>
    </citation>
    <scope>NUCLEOTIDE SEQUENCE [LARGE SCALE GENOMIC DNA]</scope>
</reference>
<gene>
    <name evidence="1" type="ORF">CO134_03900</name>
</gene>
<evidence type="ECO:0000313" key="1">
    <source>
        <dbReference type="EMBL" id="PJA91720.1"/>
    </source>
</evidence>
<dbReference type="GO" id="GO:0004814">
    <property type="term" value="F:arginine-tRNA ligase activity"/>
    <property type="evidence" value="ECO:0007669"/>
    <property type="project" value="InterPro"/>
</dbReference>
<dbReference type="GO" id="GO:0006420">
    <property type="term" value="P:arginyl-tRNA aminoacylation"/>
    <property type="evidence" value="ECO:0007669"/>
    <property type="project" value="InterPro"/>
</dbReference>
<sequence length="40" mass="4253">MGDLSLACFSLVKATRKSPAESADFLIGKISADDIIINLK</sequence>
<accession>A0A2M7Z819</accession>
<proteinExistence type="predicted"/>
<dbReference type="GO" id="GO:0005524">
    <property type="term" value="F:ATP binding"/>
    <property type="evidence" value="ECO:0007669"/>
    <property type="project" value="InterPro"/>
</dbReference>
<dbReference type="InterPro" id="IPR036695">
    <property type="entry name" value="Arg-tRNA-synth_N_sf"/>
</dbReference>